<sequence>MGNPGKVVFDQQIQGPTTVSITPPQGHALEVYLACAQKLDSVDLSVGDVETPEDQTQKSSGPCEPALQRQLTATRRTSGQAMNVRVDVPKEVSFRVVIRLSADAIDVSKPNETQTIVNRLVRGPSTFRLKTDPSKYLNVKVTALMKNSRFKIDILDAKEKGRPVTGLAGQGDGPDASATSGSSAPTLTSEVIVRVTGDPVRLVIKESSQPPEE</sequence>
<evidence type="ECO:0000313" key="3">
    <source>
        <dbReference type="Proteomes" id="UP000273119"/>
    </source>
</evidence>
<feature type="region of interest" description="Disordered" evidence="1">
    <location>
        <begin position="162"/>
        <end position="190"/>
    </location>
</feature>
<evidence type="ECO:0000256" key="1">
    <source>
        <dbReference type="SAM" id="MobiDB-lite"/>
    </source>
</evidence>
<dbReference type="EMBL" id="QQXL01000003">
    <property type="protein sequence ID" value="RKW70577.1"/>
    <property type="molecule type" value="Genomic_DNA"/>
</dbReference>
<name>A0A496PJD9_9MICC</name>
<dbReference type="AlphaFoldDB" id="A0A496PJD9"/>
<dbReference type="Proteomes" id="UP000273119">
    <property type="component" value="Unassembled WGS sequence"/>
</dbReference>
<keyword evidence="3" id="KW-1185">Reference proteome</keyword>
<evidence type="ECO:0000313" key="2">
    <source>
        <dbReference type="EMBL" id="RKW70577.1"/>
    </source>
</evidence>
<gene>
    <name evidence="2" type="ORF">DWQ67_05465</name>
</gene>
<accession>A0A496PJD9</accession>
<protein>
    <submittedName>
        <fullName evidence="2">Uncharacterized protein</fullName>
    </submittedName>
</protein>
<comment type="caution">
    <text evidence="2">The sequence shown here is derived from an EMBL/GenBank/DDBJ whole genome shotgun (WGS) entry which is preliminary data.</text>
</comment>
<reference evidence="2 3" key="1">
    <citation type="submission" date="2018-07" db="EMBL/GenBank/DDBJ databases">
        <title>Arthrobacter sp. nov., isolated from raw cow's milk with high bacterial count.</title>
        <authorList>
            <person name="Hahne J."/>
            <person name="Isele D."/>
            <person name="Lipski A."/>
        </authorList>
    </citation>
    <scope>NUCLEOTIDE SEQUENCE [LARGE SCALE GENOMIC DNA]</scope>
    <source>
        <strain evidence="2 3">JZ R-183</strain>
    </source>
</reference>
<proteinExistence type="predicted"/>
<feature type="compositionally biased region" description="Polar residues" evidence="1">
    <location>
        <begin position="177"/>
        <end position="189"/>
    </location>
</feature>
<organism evidence="2 3">
    <name type="scientific">Galactobacter caseinivorans</name>
    <dbReference type="NCBI Taxonomy" id="2676123"/>
    <lineage>
        <taxon>Bacteria</taxon>
        <taxon>Bacillati</taxon>
        <taxon>Actinomycetota</taxon>
        <taxon>Actinomycetes</taxon>
        <taxon>Micrococcales</taxon>
        <taxon>Micrococcaceae</taxon>
        <taxon>Galactobacter</taxon>
    </lineage>
</organism>